<evidence type="ECO:0000259" key="10">
    <source>
        <dbReference type="PROSITE" id="PS51192"/>
    </source>
</evidence>
<sequence>MYRKPSTSFKQSVKSAEQTFVRNTSTILNLFKKPVKDSNEAVQTENVPNIKDENNIASVKNSPIIGNNKVTFNVVIGKRSNRKHKIWEDDGTLEVIGKQAVLKDAEGNVIQRTTVNPETLEEGFRMCISNKEIEIIDRVTSECLPTKSEQEKIIEPPPKKLKTSNSKSSLPLASLHKDLKLGHESLIMPSISESKEWTEDAVSENEIEVSVDACLANILRPHQRYGVIFLYECIMGMKVPNYFGAILADDMGLGKTLQCITVIWTLLKKGPYRRPILKNALIVTPSSLCNNWNKEFKNWLGFHRICPYVVDGKNKPNAFKKQIRNSVMIISYDMLIRCEEEIGQINFDLIVCDEGHRLKNSNIKAAKILTSFNCKRKILLTGTPIQNDLQEFFTLVDFVNSGILGKYSEFKSYYENSIVSSQCPNATSQVVSLGRERANELQEKTKCFILRRTQETINKYLPSKHELIIFCRLSDEQKDLYSQVTDSWFVKSSSDNSIPHLTVITALKKICNHPELFYNDKNELLSDLKRDKISDARRITMKDYCGKVSIVRTILRNLKNTNEKLVLISYYTQTLDLLENVCNMESLEFLRLDGSTTSNARLQIVERFNSRTDSSKVFLLSAKAGGVGLNLPGASRLILFDSDWNPASDSQAMARIWRDGQKKDVHIIRLLTTGTIEEKIFQRQISKAGLSETIIDSKSFASLKLSMSELKDLFTLTTDTNSSTHDLMKCSCNGYTEMDESLEEPQQKNDREYQLLLKDEESKSNLTINQLLKWEHYQQPIPDKIIQEIMLSEISDNITFILKHSILKKMD</sequence>
<dbReference type="GO" id="GO:0015616">
    <property type="term" value="F:DNA translocase activity"/>
    <property type="evidence" value="ECO:0007669"/>
    <property type="project" value="TreeGrafter"/>
</dbReference>
<dbReference type="AlphaFoldDB" id="A0AAJ7ISB7"/>
<dbReference type="PROSITE" id="PS51192">
    <property type="entry name" value="HELICASE_ATP_BIND_1"/>
    <property type="match status" value="1"/>
</dbReference>
<dbReference type="KEGG" id="ccal:108622345"/>
<dbReference type="GeneID" id="108622345"/>
<dbReference type="InterPro" id="IPR001650">
    <property type="entry name" value="Helicase_C-like"/>
</dbReference>
<dbReference type="Pfam" id="PF00271">
    <property type="entry name" value="Helicase_C"/>
    <property type="match status" value="1"/>
</dbReference>
<evidence type="ECO:0000259" key="11">
    <source>
        <dbReference type="PROSITE" id="PS51194"/>
    </source>
</evidence>
<dbReference type="InterPro" id="IPR038718">
    <property type="entry name" value="SNF2-like_sf"/>
</dbReference>
<evidence type="ECO:0000256" key="4">
    <source>
        <dbReference type="ARBA" id="ARBA00022776"/>
    </source>
</evidence>
<evidence type="ECO:0000256" key="2">
    <source>
        <dbReference type="ARBA" id="ARBA00015341"/>
    </source>
</evidence>
<dbReference type="GO" id="GO:0016787">
    <property type="term" value="F:hydrolase activity"/>
    <property type="evidence" value="ECO:0007669"/>
    <property type="project" value="UniProtKB-KW"/>
</dbReference>
<keyword evidence="6" id="KW-0469">Meiosis</keyword>
<evidence type="ECO:0000256" key="9">
    <source>
        <dbReference type="ARBA" id="ARBA00029956"/>
    </source>
</evidence>
<feature type="domain" description="Helicase C-terminal" evidence="11">
    <location>
        <begin position="557"/>
        <end position="711"/>
    </location>
</feature>
<evidence type="ECO:0000313" key="13">
    <source>
        <dbReference type="RefSeq" id="XP_017875654.1"/>
    </source>
</evidence>
<dbReference type="PROSITE" id="PS51194">
    <property type="entry name" value="HELICASE_CTER"/>
    <property type="match status" value="1"/>
</dbReference>
<dbReference type="SMART" id="SM00490">
    <property type="entry name" value="HELICc"/>
    <property type="match status" value="1"/>
</dbReference>
<dbReference type="FunFam" id="3.40.50.10810:FF:000020">
    <property type="entry name" value="DNA repair and recombination protein RAD54B"/>
    <property type="match status" value="1"/>
</dbReference>
<dbReference type="GO" id="GO:0000724">
    <property type="term" value="P:double-strand break repair via homologous recombination"/>
    <property type="evidence" value="ECO:0007669"/>
    <property type="project" value="TreeGrafter"/>
</dbReference>
<comment type="function">
    <text evidence="8">Involved in mitotic DNA repair and meiotic recombination. Functions in the recombinational DNA repair pathway. Essential for interhomolog gene conversion (GC), but may have a less important role in intersister GC than spn-A/Rad51. In the presence of DNA, spn-A/Rad51 enhances the ATPase activity of okr/Rad54.</text>
</comment>
<evidence type="ECO:0000256" key="5">
    <source>
        <dbReference type="ARBA" id="ARBA00022801"/>
    </source>
</evidence>
<comment type="subunit">
    <text evidence="1">Interacts (via N-terminus) with spn-A/Rad51.</text>
</comment>
<dbReference type="Proteomes" id="UP000694925">
    <property type="component" value="Unplaced"/>
</dbReference>
<evidence type="ECO:0000256" key="6">
    <source>
        <dbReference type="ARBA" id="ARBA00023254"/>
    </source>
</evidence>
<proteinExistence type="predicted"/>
<dbReference type="Pfam" id="PF00176">
    <property type="entry name" value="SNF2-rel_dom"/>
    <property type="match status" value="1"/>
</dbReference>
<dbReference type="InterPro" id="IPR014001">
    <property type="entry name" value="Helicase_ATP-bd"/>
</dbReference>
<evidence type="ECO:0000256" key="1">
    <source>
        <dbReference type="ARBA" id="ARBA00011467"/>
    </source>
</evidence>
<protein>
    <recommendedName>
        <fullName evidence="2">DNA repair and recombination protein RAD54-like</fullName>
    </recommendedName>
    <alternativeName>
        <fullName evidence="9">Protein okra</fullName>
    </alternativeName>
</protein>
<feature type="domain" description="Helicase ATP-binding" evidence="10">
    <location>
        <begin position="236"/>
        <end position="402"/>
    </location>
</feature>
<gene>
    <name evidence="13" type="primary">LOC108622345</name>
</gene>
<dbReference type="Gene3D" id="1.20.120.850">
    <property type="entry name" value="SWI2/SNF2 ATPases, N-terminal domain"/>
    <property type="match status" value="1"/>
</dbReference>
<dbReference type="CDD" id="cd18793">
    <property type="entry name" value="SF2_C_SNF"/>
    <property type="match status" value="1"/>
</dbReference>
<dbReference type="SMART" id="SM00487">
    <property type="entry name" value="DEXDc"/>
    <property type="match status" value="1"/>
</dbReference>
<evidence type="ECO:0000256" key="3">
    <source>
        <dbReference type="ARBA" id="ARBA00022618"/>
    </source>
</evidence>
<dbReference type="Gene3D" id="3.40.50.10810">
    <property type="entry name" value="Tandem AAA-ATPase domain"/>
    <property type="match status" value="1"/>
</dbReference>
<dbReference type="RefSeq" id="XP_017875654.1">
    <property type="nucleotide sequence ID" value="XM_018020165.2"/>
</dbReference>
<dbReference type="GO" id="GO:0007131">
    <property type="term" value="P:reciprocal meiotic recombination"/>
    <property type="evidence" value="ECO:0007669"/>
    <property type="project" value="TreeGrafter"/>
</dbReference>
<dbReference type="InterPro" id="IPR050496">
    <property type="entry name" value="SNF2_RAD54_helicase_repair"/>
</dbReference>
<dbReference type="InterPro" id="IPR027417">
    <property type="entry name" value="P-loop_NTPase"/>
</dbReference>
<organism evidence="12 13">
    <name type="scientific">Ceratina calcarata</name>
    <dbReference type="NCBI Taxonomy" id="156304"/>
    <lineage>
        <taxon>Eukaryota</taxon>
        <taxon>Metazoa</taxon>
        <taxon>Ecdysozoa</taxon>
        <taxon>Arthropoda</taxon>
        <taxon>Hexapoda</taxon>
        <taxon>Insecta</taxon>
        <taxon>Pterygota</taxon>
        <taxon>Neoptera</taxon>
        <taxon>Endopterygota</taxon>
        <taxon>Hymenoptera</taxon>
        <taxon>Apocrita</taxon>
        <taxon>Aculeata</taxon>
        <taxon>Apoidea</taxon>
        <taxon>Anthophila</taxon>
        <taxon>Apidae</taxon>
        <taxon>Ceratina</taxon>
        <taxon>Zadontomerus</taxon>
    </lineage>
</organism>
<evidence type="ECO:0000256" key="7">
    <source>
        <dbReference type="ARBA" id="ARBA00023306"/>
    </source>
</evidence>
<evidence type="ECO:0000256" key="8">
    <source>
        <dbReference type="ARBA" id="ARBA00024776"/>
    </source>
</evidence>
<keyword evidence="3" id="KW-0132">Cell division</keyword>
<accession>A0AAJ7ISB7</accession>
<dbReference type="InterPro" id="IPR000330">
    <property type="entry name" value="SNF2_N"/>
</dbReference>
<dbReference type="GO" id="GO:0005634">
    <property type="term" value="C:nucleus"/>
    <property type="evidence" value="ECO:0007669"/>
    <property type="project" value="TreeGrafter"/>
</dbReference>
<keyword evidence="5" id="KW-0378">Hydrolase</keyword>
<dbReference type="PANTHER" id="PTHR45629:SF7">
    <property type="entry name" value="DNA EXCISION REPAIR PROTEIN ERCC-6-RELATED"/>
    <property type="match status" value="1"/>
</dbReference>
<name>A0AAJ7ISB7_9HYME</name>
<dbReference type="Gene3D" id="3.40.50.300">
    <property type="entry name" value="P-loop containing nucleotide triphosphate hydrolases"/>
    <property type="match status" value="1"/>
</dbReference>
<dbReference type="GO" id="GO:0051301">
    <property type="term" value="P:cell division"/>
    <property type="evidence" value="ECO:0007669"/>
    <property type="project" value="UniProtKB-KW"/>
</dbReference>
<evidence type="ECO:0000313" key="12">
    <source>
        <dbReference type="Proteomes" id="UP000694925"/>
    </source>
</evidence>
<dbReference type="CDD" id="cd18004">
    <property type="entry name" value="DEXHc_RAD54"/>
    <property type="match status" value="1"/>
</dbReference>
<keyword evidence="4" id="KW-0498">Mitosis</keyword>
<dbReference type="GO" id="GO:0005524">
    <property type="term" value="F:ATP binding"/>
    <property type="evidence" value="ECO:0007669"/>
    <property type="project" value="InterPro"/>
</dbReference>
<dbReference type="SUPFAM" id="SSF52540">
    <property type="entry name" value="P-loop containing nucleoside triphosphate hydrolases"/>
    <property type="match status" value="2"/>
</dbReference>
<keyword evidence="7" id="KW-0131">Cell cycle</keyword>
<keyword evidence="12" id="KW-1185">Reference proteome</keyword>
<dbReference type="PANTHER" id="PTHR45629">
    <property type="entry name" value="SNF2/RAD54 FAMILY MEMBER"/>
    <property type="match status" value="1"/>
</dbReference>
<reference evidence="13" key="1">
    <citation type="submission" date="2025-08" db="UniProtKB">
        <authorList>
            <consortium name="RefSeq"/>
        </authorList>
    </citation>
    <scope>IDENTIFICATION</scope>
    <source>
        <tissue evidence="13">Whole body</tissue>
    </source>
</reference>
<dbReference type="InterPro" id="IPR049730">
    <property type="entry name" value="SNF2/RAD54-like_C"/>
</dbReference>